<reference evidence="2" key="1">
    <citation type="journal article" date="2022" name="Int. J. Mol. Sci.">
        <title>Draft Genome of Tanacetum Coccineum: Genomic Comparison of Closely Related Tanacetum-Family Plants.</title>
        <authorList>
            <person name="Yamashiro T."/>
            <person name="Shiraishi A."/>
            <person name="Nakayama K."/>
            <person name="Satake H."/>
        </authorList>
    </citation>
    <scope>NUCLEOTIDE SEQUENCE</scope>
</reference>
<organism evidence="2 3">
    <name type="scientific">Tanacetum coccineum</name>
    <dbReference type="NCBI Taxonomy" id="301880"/>
    <lineage>
        <taxon>Eukaryota</taxon>
        <taxon>Viridiplantae</taxon>
        <taxon>Streptophyta</taxon>
        <taxon>Embryophyta</taxon>
        <taxon>Tracheophyta</taxon>
        <taxon>Spermatophyta</taxon>
        <taxon>Magnoliopsida</taxon>
        <taxon>eudicotyledons</taxon>
        <taxon>Gunneridae</taxon>
        <taxon>Pentapetalae</taxon>
        <taxon>asterids</taxon>
        <taxon>campanulids</taxon>
        <taxon>Asterales</taxon>
        <taxon>Asteraceae</taxon>
        <taxon>Asteroideae</taxon>
        <taxon>Anthemideae</taxon>
        <taxon>Anthemidinae</taxon>
        <taxon>Tanacetum</taxon>
    </lineage>
</organism>
<evidence type="ECO:0000313" key="3">
    <source>
        <dbReference type="Proteomes" id="UP001151760"/>
    </source>
</evidence>
<dbReference type="EMBL" id="BQNB010009864">
    <property type="protein sequence ID" value="GJS69481.1"/>
    <property type="molecule type" value="Genomic_DNA"/>
</dbReference>
<evidence type="ECO:0000313" key="2">
    <source>
        <dbReference type="EMBL" id="GJS69481.1"/>
    </source>
</evidence>
<sequence>MDIFAFIYTPDPTKVRVVEREQNEDEPRLLDTTIGCTVPLLPVAPDRAESELEASVGRLFDERGSGNQIEQGDSAGGGQGANIQPVVEAADTVVEDVTLVQSRRQGKRKSVVVDTGGASHPPKTLREDHGTLSGTSVGGKSRFAFKRLLVGAVLNAKVGVAAIPTLPFVTASVSSTLEREVLRSYNDNCYYRTSTVDPALVAKEKPVKLSLFSADSSSAGGTYPNTVYVPQWSVTNGSRLDDGRVCREMVDEFAPPKFLASVRGMEHDQLFTEFNVRAARQMSLSAEVRMRVEYNVKEKRRSNATIVEGGEKSLRDETNALKERNVILGNKRNALDVKVTELETSAASKKRELTDLNALLTSVKSQNDNLMDREKFYPHLLTTIFGRRWLLTHGMELAIVNCLNSPEYLSALGAAIGKAIKKGMQDGLSAGITHGKEGRVLTDVDAYNPSAEAVRIMKKTRSPPCII</sequence>
<gene>
    <name evidence="2" type="ORF">Tco_0702322</name>
</gene>
<evidence type="ECO:0008006" key="4">
    <source>
        <dbReference type="Google" id="ProtNLM"/>
    </source>
</evidence>
<protein>
    <recommendedName>
        <fullName evidence="4">Transposase (Putative), gypsy type</fullName>
    </recommendedName>
</protein>
<feature type="region of interest" description="Disordered" evidence="1">
    <location>
        <begin position="60"/>
        <end position="80"/>
    </location>
</feature>
<feature type="region of interest" description="Disordered" evidence="1">
    <location>
        <begin position="108"/>
        <end position="133"/>
    </location>
</feature>
<dbReference type="Proteomes" id="UP001151760">
    <property type="component" value="Unassembled WGS sequence"/>
</dbReference>
<reference evidence="2" key="2">
    <citation type="submission" date="2022-01" db="EMBL/GenBank/DDBJ databases">
        <authorList>
            <person name="Yamashiro T."/>
            <person name="Shiraishi A."/>
            <person name="Satake H."/>
            <person name="Nakayama K."/>
        </authorList>
    </citation>
    <scope>NUCLEOTIDE SEQUENCE</scope>
</reference>
<keyword evidence="3" id="KW-1185">Reference proteome</keyword>
<comment type="caution">
    <text evidence="2">The sequence shown here is derived from an EMBL/GenBank/DDBJ whole genome shotgun (WGS) entry which is preliminary data.</text>
</comment>
<evidence type="ECO:0000256" key="1">
    <source>
        <dbReference type="SAM" id="MobiDB-lite"/>
    </source>
</evidence>
<accession>A0ABQ4XX86</accession>
<proteinExistence type="predicted"/>
<name>A0ABQ4XX86_9ASTR</name>